<keyword evidence="9" id="KW-1185">Reference proteome</keyword>
<name>A0AAW0T035_SCYPA</name>
<evidence type="ECO:0000259" key="7">
    <source>
        <dbReference type="SMART" id="SM00872"/>
    </source>
</evidence>
<dbReference type="EMBL" id="JARAKH010000042">
    <property type="protein sequence ID" value="KAK8380613.1"/>
    <property type="molecule type" value="Genomic_DNA"/>
</dbReference>
<dbReference type="InterPro" id="IPR011682">
    <property type="entry name" value="Glyco_hydro_38_C"/>
</dbReference>
<dbReference type="InterPro" id="IPR011330">
    <property type="entry name" value="Glyco_hydro/deAcase_b/a-brl"/>
</dbReference>
<protein>
    <recommendedName>
        <fullName evidence="3">alpha-mannosidase</fullName>
        <ecNumber evidence="3">3.2.1.24</ecNumber>
    </recommendedName>
</protein>
<feature type="domain" description="Glycoside hydrolase family 38 central" evidence="7">
    <location>
        <begin position="565"/>
        <end position="648"/>
    </location>
</feature>
<dbReference type="Proteomes" id="UP001487740">
    <property type="component" value="Unassembled WGS sequence"/>
</dbReference>
<dbReference type="Pfam" id="PF22907">
    <property type="entry name" value="Ams1-like_1st"/>
    <property type="match status" value="1"/>
</dbReference>
<comment type="catalytic activity">
    <reaction evidence="1">
        <text>Hydrolysis of terminal, non-reducing alpha-D-mannose residues in alpha-D-mannosides.</text>
        <dbReference type="EC" id="3.2.1.24"/>
    </reaction>
</comment>
<dbReference type="Pfam" id="PF17677">
    <property type="entry name" value="Glyco_hydro38C2"/>
    <property type="match status" value="1"/>
</dbReference>
<gene>
    <name evidence="8" type="ORF">O3P69_016897</name>
</gene>
<evidence type="ECO:0000313" key="9">
    <source>
        <dbReference type="Proteomes" id="UP001487740"/>
    </source>
</evidence>
<dbReference type="Pfam" id="PF01074">
    <property type="entry name" value="Glyco_hydro_38N"/>
    <property type="match status" value="1"/>
</dbReference>
<keyword evidence="5" id="KW-0378">Hydrolase</keyword>
<dbReference type="FunFam" id="3.20.110.10:FF:000002">
    <property type="entry name" value="alpha-mannosidase 2C1 isoform X1"/>
    <property type="match status" value="1"/>
</dbReference>
<keyword evidence="6" id="KW-0326">Glycosidase</keyword>
<dbReference type="SUPFAM" id="SSF74650">
    <property type="entry name" value="Galactose mutarotase-like"/>
    <property type="match status" value="1"/>
</dbReference>
<evidence type="ECO:0000256" key="4">
    <source>
        <dbReference type="ARBA" id="ARBA00022723"/>
    </source>
</evidence>
<dbReference type="FunFam" id="2.70.98.30:FF:000001">
    <property type="entry name" value="alpha-mannosidase 2C1 isoform X2"/>
    <property type="match status" value="1"/>
</dbReference>
<keyword evidence="4" id="KW-0479">Metal-binding</keyword>
<dbReference type="InterPro" id="IPR041147">
    <property type="entry name" value="GH38_C"/>
</dbReference>
<dbReference type="InterPro" id="IPR027291">
    <property type="entry name" value="Glyco_hydro_38_N_sf"/>
</dbReference>
<evidence type="ECO:0000256" key="1">
    <source>
        <dbReference type="ARBA" id="ARBA00000365"/>
    </source>
</evidence>
<dbReference type="Gene3D" id="2.70.98.30">
    <property type="entry name" value="Golgi alpha-mannosidase II, domain 4"/>
    <property type="match status" value="1"/>
</dbReference>
<comment type="caution">
    <text evidence="8">The sequence shown here is derived from an EMBL/GenBank/DDBJ whole genome shotgun (WGS) entry which is preliminary data.</text>
</comment>
<accession>A0AAW0T035</accession>
<evidence type="ECO:0000256" key="2">
    <source>
        <dbReference type="ARBA" id="ARBA00009792"/>
    </source>
</evidence>
<dbReference type="GO" id="GO:0009313">
    <property type="term" value="P:oligosaccharide catabolic process"/>
    <property type="evidence" value="ECO:0007669"/>
    <property type="project" value="TreeGrafter"/>
</dbReference>
<dbReference type="Gene3D" id="1.20.1270.50">
    <property type="entry name" value="Glycoside hydrolase family 38, central domain"/>
    <property type="match status" value="1"/>
</dbReference>
<dbReference type="SUPFAM" id="SSF88688">
    <property type="entry name" value="Families 57/38 glycoside transferase middle domain"/>
    <property type="match status" value="1"/>
</dbReference>
<evidence type="ECO:0000256" key="6">
    <source>
        <dbReference type="ARBA" id="ARBA00023295"/>
    </source>
</evidence>
<reference evidence="8 9" key="1">
    <citation type="submission" date="2023-03" db="EMBL/GenBank/DDBJ databases">
        <title>High-quality genome of Scylla paramamosain provides insights in environmental adaptation.</title>
        <authorList>
            <person name="Zhang L."/>
        </authorList>
    </citation>
    <scope>NUCLEOTIDE SEQUENCE [LARGE SCALE GENOMIC DNA]</scope>
    <source>
        <strain evidence="8">LZ_2023a</strain>
        <tissue evidence="8">Muscle</tissue>
    </source>
</reference>
<dbReference type="InterPro" id="IPR028995">
    <property type="entry name" value="Glyco_hydro_57/38_cen_sf"/>
</dbReference>
<dbReference type="InterPro" id="IPR054723">
    <property type="entry name" value="Ams1-like_N"/>
</dbReference>
<dbReference type="FunFam" id="1.20.1270.50:FF:000004">
    <property type="entry name" value="alpha-mannosidase 2C1 isoform X1"/>
    <property type="match status" value="1"/>
</dbReference>
<dbReference type="SUPFAM" id="SSF88713">
    <property type="entry name" value="Glycoside hydrolase/deacetylase"/>
    <property type="match status" value="1"/>
</dbReference>
<dbReference type="Pfam" id="PF07748">
    <property type="entry name" value="Glyco_hydro_38C"/>
    <property type="match status" value="1"/>
</dbReference>
<evidence type="ECO:0000313" key="8">
    <source>
        <dbReference type="EMBL" id="KAK8380613.1"/>
    </source>
</evidence>
<dbReference type="PANTHER" id="PTHR46017:SF1">
    <property type="entry name" value="ALPHA-MANNOSIDASE 2C1"/>
    <property type="match status" value="1"/>
</dbReference>
<dbReference type="GO" id="GO:0046872">
    <property type="term" value="F:metal ion binding"/>
    <property type="evidence" value="ECO:0007669"/>
    <property type="project" value="UniProtKB-KW"/>
</dbReference>
<dbReference type="Gene3D" id="3.20.110.10">
    <property type="entry name" value="Glycoside hydrolase 38, N terminal domain"/>
    <property type="match status" value="1"/>
</dbReference>
<dbReference type="InterPro" id="IPR037094">
    <property type="entry name" value="Glyco_hydro_38_cen_sf"/>
</dbReference>
<comment type="similarity">
    <text evidence="2">Belongs to the glycosyl hydrolase 38 family.</text>
</comment>
<organism evidence="8 9">
    <name type="scientific">Scylla paramamosain</name>
    <name type="common">Mud crab</name>
    <dbReference type="NCBI Taxonomy" id="85552"/>
    <lineage>
        <taxon>Eukaryota</taxon>
        <taxon>Metazoa</taxon>
        <taxon>Ecdysozoa</taxon>
        <taxon>Arthropoda</taxon>
        <taxon>Crustacea</taxon>
        <taxon>Multicrustacea</taxon>
        <taxon>Malacostraca</taxon>
        <taxon>Eumalacostraca</taxon>
        <taxon>Eucarida</taxon>
        <taxon>Decapoda</taxon>
        <taxon>Pleocyemata</taxon>
        <taxon>Brachyura</taxon>
        <taxon>Eubrachyura</taxon>
        <taxon>Portunoidea</taxon>
        <taxon>Portunidae</taxon>
        <taxon>Portuninae</taxon>
        <taxon>Scylla</taxon>
    </lineage>
</organism>
<dbReference type="InterPro" id="IPR000602">
    <property type="entry name" value="Glyco_hydro_38_N"/>
</dbReference>
<dbReference type="InterPro" id="IPR011013">
    <property type="entry name" value="Gal_mutarotase_sf_dom"/>
</dbReference>
<dbReference type="EC" id="3.2.1.24" evidence="3"/>
<dbReference type="SMART" id="SM00872">
    <property type="entry name" value="Alpha-mann_mid"/>
    <property type="match status" value="1"/>
</dbReference>
<dbReference type="GO" id="GO:0030246">
    <property type="term" value="F:carbohydrate binding"/>
    <property type="evidence" value="ECO:0007669"/>
    <property type="project" value="InterPro"/>
</dbReference>
<dbReference type="PANTHER" id="PTHR46017">
    <property type="entry name" value="ALPHA-MANNOSIDASE 2C1"/>
    <property type="match status" value="1"/>
</dbReference>
<evidence type="ECO:0000256" key="3">
    <source>
        <dbReference type="ARBA" id="ARBA00012752"/>
    </source>
</evidence>
<dbReference type="GO" id="GO:0006013">
    <property type="term" value="P:mannose metabolic process"/>
    <property type="evidence" value="ECO:0007669"/>
    <property type="project" value="InterPro"/>
</dbReference>
<dbReference type="AlphaFoldDB" id="A0AAW0T035"/>
<evidence type="ECO:0000256" key="5">
    <source>
        <dbReference type="ARBA" id="ARBA00022801"/>
    </source>
</evidence>
<dbReference type="GO" id="GO:0004559">
    <property type="term" value="F:alpha-mannosidase activity"/>
    <property type="evidence" value="ECO:0007669"/>
    <property type="project" value="UniProtKB-EC"/>
</dbReference>
<proteinExistence type="inferred from homology"/>
<dbReference type="InterPro" id="IPR015341">
    <property type="entry name" value="Glyco_hydro_38_cen"/>
</dbReference>
<sequence length="1104" mass="125209">MRPRLVVNLNSSYYPVFRLRKSTMEKDVTASQHKHWRTTQERVEKYISDNLFKDVNLRGKLYPKAKEVDRLFHWGLPLGEKTWEKWTFKNITMQDFKPIKAGMAYGPLWSTHWFKVEVNIPEDWVQQEVWLHWVSQGEAMLWSAKGEPLQGFSPGGVHLSPVKGANRTGAMEPDQSRTDYMLSSCWSGSQETQVFYIEMACCGMFGAGADGMISPPDEGSVFQLEAVEVSTRDKLVYKLLTDIDVLHDMTVSLGSNDPRAHQALYTSNHMINSIISGNYSQASQLADTFFTKRNGDLAHTVAMIGNCHIDSAWLWPYSETKRKCARSWSSTVQLLEEYPEMKFACSQAQQFSWVKLHYPELFDKICHLVKAKRFIPVGGTWVEMDGLIPSGESFMRQFLYGQLFFKREFGALCEEFWLPDTFGYSAQFPQICKSFGISRFLTQKMSWSLFNKFPHHNFLWEGLDGSTILAHFPPGDSYELRVRVKEAIRTVNNLQDKGRVSTSAFLYGHGDGGGGPTRNMLERSRRLRDVDGCPRMEHMSPSAFFERLEAEQHNLCRWVGELYLELHNGTYTSQARTKKQNRICEFSLRNTEILLAVVAVKGRMKKEELLSHQDNLHDAWEKVLLNQFHDVIPGTSIGLVYCDADRLYKEALASSEEVQRACCPFLFKDPEKKVGEMVVINTLPWPMRQVMVVKEEGKHEVKQSAGEGQYYVAVEAPGIGWSKLSTSLSPPQVTVSFSNNRYILENQYMKAQVNTFGQVESLILAGDSQDVFRREGTHVGQGNQLVLFDDVPLYWDAWDTMDYHLETGKVLNIKESGCEVNEVEVVQSGPLVVKLRWGLKITEVSSITQEIELSAVSPYLVFRCKVDWLESHKFLKVLFNTALLARTATFDSQFGFVERATHCNTSWDSAKFEVCGHKWADLSEPNLGMAVLNDCKYGWTARGSTLMLSLLRSPKAPDAKCDMGQHTFSYALMPHKGCRDKTRVQRCAYEFNNNLTLLSTSVSHDSEVWFSLVGSGAMIEAVKLAEDKSGDVVVRVYESLGATTSVRLKVPSQPQRVCLCNGLEEPLSDLSLEVGEGLMSTAKFVVMRHCKVLCECPSLCSQGK</sequence>
<dbReference type="Pfam" id="PF09261">
    <property type="entry name" value="Alpha-mann_mid"/>
    <property type="match status" value="1"/>
</dbReference>